<evidence type="ECO:0000313" key="2">
    <source>
        <dbReference type="Proteomes" id="UP000008549"/>
    </source>
</evidence>
<dbReference type="GeneID" id="68916689"/>
<dbReference type="InParanoid" id="B6IM17"/>
<accession>B6IM17</accession>
<dbReference type="HOGENOM" id="CLU_3052317_0_0_1"/>
<dbReference type="KEGG" id="cbr:CBG_25192"/>
<organism evidence="1 2">
    <name type="scientific">Caenorhabditis briggsae</name>
    <dbReference type="NCBI Taxonomy" id="6238"/>
    <lineage>
        <taxon>Eukaryota</taxon>
        <taxon>Metazoa</taxon>
        <taxon>Ecdysozoa</taxon>
        <taxon>Nematoda</taxon>
        <taxon>Chromadorea</taxon>
        <taxon>Rhabditida</taxon>
        <taxon>Rhabditina</taxon>
        <taxon>Rhabditomorpha</taxon>
        <taxon>Rhabditoidea</taxon>
        <taxon>Rhabditidae</taxon>
        <taxon>Peloderinae</taxon>
        <taxon>Caenorhabditis</taxon>
    </lineage>
</organism>
<dbReference type="RefSeq" id="XP_045100504.1">
    <property type="nucleotide sequence ID" value="XM_045242439.1"/>
</dbReference>
<protein>
    <submittedName>
        <fullName evidence="1">Protein CBG25192</fullName>
    </submittedName>
</protein>
<gene>
    <name evidence="1" type="ORF">CBG25192</name>
    <name evidence="1" type="ORF">CBG_25192</name>
</gene>
<dbReference type="EMBL" id="HE601428">
    <property type="protein sequence ID" value="CAS00947.1"/>
    <property type="molecule type" value="Genomic_DNA"/>
</dbReference>
<proteinExistence type="predicted"/>
<dbReference type="AlphaFoldDB" id="B6IM17"/>
<name>B6IM17_CAEBR</name>
<dbReference type="Proteomes" id="UP000008549">
    <property type="component" value="Unassembled WGS sequence"/>
</dbReference>
<reference evidence="1 2" key="2">
    <citation type="journal article" date="2011" name="PLoS Genet.">
        <title>Caenorhabditis briggsae recombinant inbred line genotypes reveal inter-strain incompatibility and the evolution of recombination.</title>
        <authorList>
            <person name="Ross J.A."/>
            <person name="Koboldt D.C."/>
            <person name="Staisch J.E."/>
            <person name="Chamberlin H.M."/>
            <person name="Gupta B.P."/>
            <person name="Miller R.D."/>
            <person name="Baird S.E."/>
            <person name="Haag E.S."/>
        </authorList>
    </citation>
    <scope>NUCLEOTIDE SEQUENCE [LARGE SCALE GENOMIC DNA]</scope>
    <source>
        <strain evidence="1 2">AF16</strain>
    </source>
</reference>
<dbReference type="CTD" id="68916689"/>
<evidence type="ECO:0000313" key="1">
    <source>
        <dbReference type="EMBL" id="CAS00947.1"/>
    </source>
</evidence>
<reference evidence="1 2" key="1">
    <citation type="journal article" date="2003" name="PLoS Biol.">
        <title>The genome sequence of Caenorhabditis briggsae: a platform for comparative genomics.</title>
        <authorList>
            <person name="Stein L.D."/>
            <person name="Bao Z."/>
            <person name="Blasiar D."/>
            <person name="Blumenthal T."/>
            <person name="Brent M.R."/>
            <person name="Chen N."/>
            <person name="Chinwalla A."/>
            <person name="Clarke L."/>
            <person name="Clee C."/>
            <person name="Coghlan A."/>
            <person name="Coulson A."/>
            <person name="D'Eustachio P."/>
            <person name="Fitch D.H."/>
            <person name="Fulton L.A."/>
            <person name="Fulton R.E."/>
            <person name="Griffiths-Jones S."/>
            <person name="Harris T.W."/>
            <person name="Hillier L.W."/>
            <person name="Kamath R."/>
            <person name="Kuwabara P.E."/>
            <person name="Mardis E.R."/>
            <person name="Marra M.A."/>
            <person name="Miner T.L."/>
            <person name="Minx P."/>
            <person name="Mullikin J.C."/>
            <person name="Plumb R.W."/>
            <person name="Rogers J."/>
            <person name="Schein J.E."/>
            <person name="Sohrmann M."/>
            <person name="Spieth J."/>
            <person name="Stajich J.E."/>
            <person name="Wei C."/>
            <person name="Willey D."/>
            <person name="Wilson R.K."/>
            <person name="Durbin R."/>
            <person name="Waterston R.H."/>
        </authorList>
    </citation>
    <scope>NUCLEOTIDE SEQUENCE [LARGE SCALE GENOMIC DNA]</scope>
    <source>
        <strain evidence="1 2">AF16</strain>
    </source>
</reference>
<keyword evidence="2" id="KW-1185">Reference proteome</keyword>
<sequence length="54" mass="6244">MKKNYCLFKIIALKFRNSETSSKNCTPRITNVVPLHEISCTHEFCTPESPILYP</sequence>